<organism evidence="9">
    <name type="scientific">Araucaria cunninghamii</name>
    <name type="common">Hoop pine</name>
    <name type="synonym">Moreton Bay pine</name>
    <dbReference type="NCBI Taxonomy" id="56994"/>
    <lineage>
        <taxon>Eukaryota</taxon>
        <taxon>Viridiplantae</taxon>
        <taxon>Streptophyta</taxon>
        <taxon>Embryophyta</taxon>
        <taxon>Tracheophyta</taxon>
        <taxon>Spermatophyta</taxon>
        <taxon>Pinopsida</taxon>
        <taxon>Pinidae</taxon>
        <taxon>Conifers II</taxon>
        <taxon>Araucariales</taxon>
        <taxon>Araucariaceae</taxon>
        <taxon>Araucaria</taxon>
    </lineage>
</organism>
<comment type="similarity">
    <text evidence="1 6">Belongs to the peptidase A1 family.</text>
</comment>
<dbReference type="PANTHER" id="PTHR13683">
    <property type="entry name" value="ASPARTYL PROTEASES"/>
    <property type="match status" value="1"/>
</dbReference>
<dbReference type="GO" id="GO:0004190">
    <property type="term" value="F:aspartic-type endopeptidase activity"/>
    <property type="evidence" value="ECO:0007669"/>
    <property type="project" value="UniProtKB-KW"/>
</dbReference>
<evidence type="ECO:0000256" key="6">
    <source>
        <dbReference type="RuleBase" id="RU000454"/>
    </source>
</evidence>
<feature type="active site" evidence="5">
    <location>
        <position position="244"/>
    </location>
</feature>
<feature type="domain" description="Peptidase A1" evidence="8">
    <location>
        <begin position="226"/>
        <end position="585"/>
    </location>
</feature>
<evidence type="ECO:0000259" key="8">
    <source>
        <dbReference type="PROSITE" id="PS51767"/>
    </source>
</evidence>
<dbReference type="PROSITE" id="PS00141">
    <property type="entry name" value="ASP_PROTEASE"/>
    <property type="match status" value="2"/>
</dbReference>
<feature type="region of interest" description="Disordered" evidence="7">
    <location>
        <begin position="41"/>
        <end position="68"/>
    </location>
</feature>
<dbReference type="Pfam" id="PF14541">
    <property type="entry name" value="TAXi_C"/>
    <property type="match status" value="1"/>
</dbReference>
<dbReference type="InterPro" id="IPR032799">
    <property type="entry name" value="TAXi_C"/>
</dbReference>
<dbReference type="Gene3D" id="2.40.70.10">
    <property type="entry name" value="Acid Proteases"/>
    <property type="match status" value="2"/>
</dbReference>
<keyword evidence="2 6" id="KW-0645">Protease</keyword>
<dbReference type="Pfam" id="PF14543">
    <property type="entry name" value="TAXi_N"/>
    <property type="match status" value="1"/>
</dbReference>
<keyword evidence="4 6" id="KW-0378">Hydrolase</keyword>
<keyword evidence="3 6" id="KW-0064">Aspartyl protease</keyword>
<feature type="active site" evidence="5">
    <location>
        <position position="452"/>
    </location>
</feature>
<dbReference type="SUPFAM" id="SSF50630">
    <property type="entry name" value="Acid proteases"/>
    <property type="match status" value="1"/>
</dbReference>
<dbReference type="PANTHER" id="PTHR13683:SF316">
    <property type="entry name" value="ASPARTYL PROTEASE APCB1"/>
    <property type="match status" value="1"/>
</dbReference>
<evidence type="ECO:0000256" key="5">
    <source>
        <dbReference type="PIRSR" id="PIRSR601461-1"/>
    </source>
</evidence>
<dbReference type="InterPro" id="IPR001461">
    <property type="entry name" value="Aspartic_peptidase_A1"/>
</dbReference>
<reference evidence="9" key="1">
    <citation type="submission" date="2015-03" db="EMBL/GenBank/DDBJ databases">
        <title>A transcriptome of Araucaria cunninghamii, an australian fine timber species.</title>
        <authorList>
            <person name="Jing Yi C.J.Y."/>
            <person name="Yin San L.Y.S."/>
            <person name="Abdul Karim S.S."/>
            <person name="Wan Azmi N.N."/>
            <person name="Hercus R.R."/>
            <person name="Croft L.L."/>
        </authorList>
    </citation>
    <scope>NUCLEOTIDE SEQUENCE</scope>
    <source>
        <strain evidence="9">MI0301</strain>
        <tissue evidence="9">Leaf</tissue>
    </source>
</reference>
<proteinExistence type="inferred from homology"/>
<dbReference type="PROSITE" id="PS51767">
    <property type="entry name" value="PEPTIDASE_A1"/>
    <property type="match status" value="1"/>
</dbReference>
<dbReference type="AlphaFoldDB" id="A0A0D6QZ66"/>
<dbReference type="GO" id="GO:0006508">
    <property type="term" value="P:proteolysis"/>
    <property type="evidence" value="ECO:0007669"/>
    <property type="project" value="UniProtKB-KW"/>
</dbReference>
<protein>
    <recommendedName>
        <fullName evidence="8">Peptidase A1 domain-containing protein</fullName>
    </recommendedName>
</protein>
<dbReference type="EMBL" id="GCKF01039360">
    <property type="protein sequence ID" value="JAG95849.1"/>
    <property type="molecule type" value="Transcribed_RNA"/>
</dbReference>
<accession>A0A0D6QZ66</accession>
<dbReference type="InterPro" id="IPR032861">
    <property type="entry name" value="TAXi_N"/>
</dbReference>
<evidence type="ECO:0000256" key="3">
    <source>
        <dbReference type="ARBA" id="ARBA00022750"/>
    </source>
</evidence>
<dbReference type="InterPro" id="IPR001969">
    <property type="entry name" value="Aspartic_peptidase_AS"/>
</dbReference>
<feature type="compositionally biased region" description="Low complexity" evidence="7">
    <location>
        <begin position="45"/>
        <end position="60"/>
    </location>
</feature>
<evidence type="ECO:0000313" key="9">
    <source>
        <dbReference type="EMBL" id="JAG95849.1"/>
    </source>
</evidence>
<sequence>MASSLQQPELKGVVIISLPPPENPSEGKTIYAAIAVRGGGGEGGEIQQQQVQQLPQHHQQTPCSNPRRSLFGRRGLKFRKVSAILLSGILALAIWQWSPYYGGFDGPHPEEEDKRTTGVYILHPKHDIHHHGPLGVKPAYDIGPLGDKPAYDIGPLGDNRAHDIGPLGNMPSHEYGPLHIEPSLKLRVLRERDMLRNTNSKVSSANSVNSSTVFNISGNVYPNGLYYVTMSIGNPPKPYHLDVDTGSDITWLQCDAPCRSCAKGPHPLYKPKRGQLVSCKDSICAGVQARHPSECRSRSQQCDYDVLYADHSSSMGVLVRDSVKVLLTNGSEGQTSLVFGCAYDQQGSLANSPATTDGVLGLSSAQVSLPSQLAGKGFIKNVIGHCIAGDATGGGYMFFGDDFVPTWGMTWVQMHDKPLIKLYHVGYPNMKVGNRQLVSNGLENNLGGVIFDSGSSFTYLTPQAYIAFVSVIRESLFGTELREDSSDSTLPICWQSYHRIRAVADVRHLFKPLVLDFGGTPWLIKSKQFEIPPEGYLVINSQGNVCLGILDGKEVNNGQTNIIGDISLQDYLVVYNNDNNRVGWVRADCHKLPKIKTFTFF</sequence>
<evidence type="ECO:0000256" key="7">
    <source>
        <dbReference type="SAM" id="MobiDB-lite"/>
    </source>
</evidence>
<dbReference type="FunFam" id="2.40.70.10:FF:000015">
    <property type="entry name" value="Aspartyl protease family protein"/>
    <property type="match status" value="1"/>
</dbReference>
<dbReference type="PRINTS" id="PR00792">
    <property type="entry name" value="PEPSIN"/>
</dbReference>
<dbReference type="InterPro" id="IPR033121">
    <property type="entry name" value="PEPTIDASE_A1"/>
</dbReference>
<evidence type="ECO:0000256" key="2">
    <source>
        <dbReference type="ARBA" id="ARBA00022670"/>
    </source>
</evidence>
<evidence type="ECO:0000256" key="1">
    <source>
        <dbReference type="ARBA" id="ARBA00007447"/>
    </source>
</evidence>
<evidence type="ECO:0000256" key="4">
    <source>
        <dbReference type="ARBA" id="ARBA00022801"/>
    </source>
</evidence>
<name>A0A0D6QZ66_ARACU</name>
<dbReference type="InterPro" id="IPR021109">
    <property type="entry name" value="Peptidase_aspartic_dom_sf"/>
</dbReference>